<organism evidence="1">
    <name type="scientific">Psilocybe cubensis</name>
    <name type="common">Psychedelic mushroom</name>
    <name type="synonym">Stropharia cubensis</name>
    <dbReference type="NCBI Taxonomy" id="181762"/>
    <lineage>
        <taxon>Eukaryota</taxon>
        <taxon>Fungi</taxon>
        <taxon>Dikarya</taxon>
        <taxon>Basidiomycota</taxon>
        <taxon>Agaricomycotina</taxon>
        <taxon>Agaricomycetes</taxon>
        <taxon>Agaricomycetidae</taxon>
        <taxon>Agaricales</taxon>
        <taxon>Agaricineae</taxon>
        <taxon>Strophariaceae</taxon>
        <taxon>Psilocybe</taxon>
    </lineage>
</organism>
<name>A0A8H7XTU7_PSICU</name>
<sequence>MFDIPQPLEPDPNAYIESCPIVEMQDSAYDLEYIISIFYDNIRHHMREPMKFKDIAALLRLGKKYEIGHFQDEALRRLRHDLPSTYNTWEAQLGWVYCQDVCQILEVWNFYPQIISLAHEIGLETILPAAYLCLIQSQSVENILQGKFQWVGQTCNRSVQESDQETTIYSFPQSAVHACLIGRDKLLCEIQKTYIDWFQTDVVLPGEDCTTPSECQQEKAETLASLTGMKFFDDIKAMDFDTDFNTETSVCSSCKRSVKDVIQQNRMEIWSRLPSIFGLPDWEDLEDFDM</sequence>
<protein>
    <submittedName>
        <fullName evidence="1">Uncharacterized protein</fullName>
    </submittedName>
</protein>
<dbReference type="EMBL" id="JAFIQS010000008">
    <property type="protein sequence ID" value="KAG5166748.1"/>
    <property type="molecule type" value="Genomic_DNA"/>
</dbReference>
<comment type="caution">
    <text evidence="1">The sequence shown here is derived from an EMBL/GenBank/DDBJ whole genome shotgun (WGS) entry which is preliminary data.</text>
</comment>
<reference evidence="1" key="1">
    <citation type="submission" date="2021-02" db="EMBL/GenBank/DDBJ databases">
        <title>Psilocybe cubensis genome.</title>
        <authorList>
            <person name="Mckernan K.J."/>
            <person name="Crawford S."/>
            <person name="Trippe A."/>
            <person name="Kane L.T."/>
            <person name="Mclaughlin S."/>
        </authorList>
    </citation>
    <scope>NUCLEOTIDE SEQUENCE [LARGE SCALE GENOMIC DNA]</scope>
    <source>
        <strain evidence="1">MGC-MH-2018</strain>
    </source>
</reference>
<gene>
    <name evidence="1" type="ORF">JR316_008838</name>
</gene>
<proteinExistence type="predicted"/>
<evidence type="ECO:0000313" key="1">
    <source>
        <dbReference type="EMBL" id="KAG5166748.1"/>
    </source>
</evidence>
<accession>A0A8H7XTU7</accession>
<dbReference type="OrthoDB" id="3217871at2759"/>
<dbReference type="AlphaFoldDB" id="A0A8H7XTU7"/>